<sequence>MNYNRIPEPDIFESKDNSDPEEWLEKYQLIAKLNRWEEAIQIDLVQLYLGKKEVLWFKKYKDSFKSWDILKKAFIKKFENKELELISWTKVNSLKQKDYSDISELEIDMEILFTKAKIDDERVKFNCLLTALETRYQRKILERDIKDWKKAINLINESERIDKMVSSDPDKLNNSLEHKKTEKAVVVTKVHENSRSDEPMFEALAKKFEKLSLNLISKIDSAINQTGQSKFQNSEQEELYKQGVCYSCKKPGHRKFECPDYRKYNQQYVQRGDRGNGNNNMNTKSGTYNKVNAIETLYSNESNSSFEEEGLDIFYAEKRAREEREERGGMVNSEHTPKRLDKKFKSVEEKNENENLEKIAHTRNKVRRKKDVKMAEDVEAFSLKNELVNVYPKINLAQLIQKSPELRSELVNLCRKVESKEVNQLEYKENRVTNCKALVSVFGAYFWAIVDTGAACSVVNPSLLSKWGLEPDIFSNQIIVTADGKRHETGGKVSAVPILIAGYTFPVDLVVMNREEETLILGTDWFLKYEATINLKSQQLILPVSGAEVILSLSTKTRNSKKEQEETELYAN</sequence>
<dbReference type="PROSITE" id="PS50158">
    <property type="entry name" value="ZF_CCHC"/>
    <property type="match status" value="1"/>
</dbReference>
<gene>
    <name evidence="3" type="ORF">BB561_001234</name>
</gene>
<accession>A0A2T9YVH2</accession>
<dbReference type="AlphaFoldDB" id="A0A2T9YVH2"/>
<evidence type="ECO:0000313" key="3">
    <source>
        <dbReference type="EMBL" id="PVU96342.1"/>
    </source>
</evidence>
<dbReference type="Gene3D" id="2.40.70.10">
    <property type="entry name" value="Acid Proteases"/>
    <property type="match status" value="1"/>
</dbReference>
<keyword evidence="4" id="KW-1185">Reference proteome</keyword>
<dbReference type="EMBL" id="MBFR01000035">
    <property type="protein sequence ID" value="PVU96342.1"/>
    <property type="molecule type" value="Genomic_DNA"/>
</dbReference>
<organism evidence="3 4">
    <name type="scientific">Smittium simulii</name>
    <dbReference type="NCBI Taxonomy" id="133385"/>
    <lineage>
        <taxon>Eukaryota</taxon>
        <taxon>Fungi</taxon>
        <taxon>Fungi incertae sedis</taxon>
        <taxon>Zoopagomycota</taxon>
        <taxon>Kickxellomycotina</taxon>
        <taxon>Harpellomycetes</taxon>
        <taxon>Harpellales</taxon>
        <taxon>Legeriomycetaceae</taxon>
        <taxon>Smittium</taxon>
    </lineage>
</organism>
<feature type="domain" description="CCHC-type" evidence="2">
    <location>
        <begin position="245"/>
        <end position="260"/>
    </location>
</feature>
<comment type="caution">
    <text evidence="3">The sequence shown here is derived from an EMBL/GenBank/DDBJ whole genome shotgun (WGS) entry which is preliminary data.</text>
</comment>
<dbReference type="SUPFAM" id="SSF50630">
    <property type="entry name" value="Acid proteases"/>
    <property type="match status" value="1"/>
</dbReference>
<dbReference type="Pfam" id="PF08284">
    <property type="entry name" value="RVP_2"/>
    <property type="match status" value="1"/>
</dbReference>
<dbReference type="SUPFAM" id="SSF57756">
    <property type="entry name" value="Retrovirus zinc finger-like domains"/>
    <property type="match status" value="1"/>
</dbReference>
<dbReference type="OrthoDB" id="5597136at2759"/>
<dbReference type="STRING" id="133385.A0A2T9YVH2"/>
<proteinExistence type="predicted"/>
<protein>
    <recommendedName>
        <fullName evidence="2">CCHC-type domain-containing protein</fullName>
    </recommendedName>
</protein>
<reference evidence="3 4" key="1">
    <citation type="journal article" date="2018" name="MBio">
        <title>Comparative Genomics Reveals the Core Gene Toolbox for the Fungus-Insect Symbiosis.</title>
        <authorList>
            <person name="Wang Y."/>
            <person name="Stata M."/>
            <person name="Wang W."/>
            <person name="Stajich J.E."/>
            <person name="White M.M."/>
            <person name="Moncalvo J.M."/>
        </authorList>
    </citation>
    <scope>NUCLEOTIDE SEQUENCE [LARGE SCALE GENOMIC DNA]</scope>
    <source>
        <strain evidence="3 4">SWE-8-4</strain>
    </source>
</reference>
<dbReference type="Proteomes" id="UP000245383">
    <property type="component" value="Unassembled WGS sequence"/>
</dbReference>
<dbReference type="CDD" id="cd00303">
    <property type="entry name" value="retropepsin_like"/>
    <property type="match status" value="1"/>
</dbReference>
<dbReference type="InterPro" id="IPR036875">
    <property type="entry name" value="Znf_CCHC_sf"/>
</dbReference>
<keyword evidence="1" id="KW-0479">Metal-binding</keyword>
<keyword evidence="1" id="KW-0863">Zinc-finger</keyword>
<evidence type="ECO:0000259" key="2">
    <source>
        <dbReference type="PROSITE" id="PS50158"/>
    </source>
</evidence>
<dbReference type="InterPro" id="IPR001878">
    <property type="entry name" value="Znf_CCHC"/>
</dbReference>
<name>A0A2T9YVH2_9FUNG</name>
<evidence type="ECO:0000313" key="4">
    <source>
        <dbReference type="Proteomes" id="UP000245383"/>
    </source>
</evidence>
<keyword evidence="1" id="KW-0862">Zinc</keyword>
<evidence type="ECO:0000256" key="1">
    <source>
        <dbReference type="PROSITE-ProRule" id="PRU00047"/>
    </source>
</evidence>
<dbReference type="GO" id="GO:0003676">
    <property type="term" value="F:nucleic acid binding"/>
    <property type="evidence" value="ECO:0007669"/>
    <property type="project" value="InterPro"/>
</dbReference>
<dbReference type="GO" id="GO:0008270">
    <property type="term" value="F:zinc ion binding"/>
    <property type="evidence" value="ECO:0007669"/>
    <property type="project" value="UniProtKB-KW"/>
</dbReference>
<dbReference type="Pfam" id="PF00098">
    <property type="entry name" value="zf-CCHC"/>
    <property type="match status" value="1"/>
</dbReference>
<dbReference type="InterPro" id="IPR021109">
    <property type="entry name" value="Peptidase_aspartic_dom_sf"/>
</dbReference>
<dbReference type="SMART" id="SM00343">
    <property type="entry name" value="ZnF_C2HC"/>
    <property type="match status" value="1"/>
</dbReference>